<keyword evidence="3" id="KW-0963">Cytoplasm</keyword>
<gene>
    <name evidence="5" type="ORF">RDWZM_008311</name>
</gene>
<evidence type="ECO:0000256" key="3">
    <source>
        <dbReference type="ARBA" id="ARBA00022490"/>
    </source>
</evidence>
<evidence type="ECO:0000256" key="1">
    <source>
        <dbReference type="ARBA" id="ARBA00004496"/>
    </source>
</evidence>
<reference evidence="5" key="1">
    <citation type="submission" date="2022-12" db="EMBL/GenBank/DDBJ databases">
        <title>Genome assemblies of Blomia tropicalis.</title>
        <authorList>
            <person name="Cui Y."/>
        </authorList>
    </citation>
    <scope>NUCLEOTIDE SEQUENCE</scope>
    <source>
        <tissue evidence="5">Adult mites</tissue>
    </source>
</reference>
<dbReference type="GO" id="GO:0006915">
    <property type="term" value="P:apoptotic process"/>
    <property type="evidence" value="ECO:0007669"/>
    <property type="project" value="TreeGrafter"/>
</dbReference>
<dbReference type="Proteomes" id="UP001142055">
    <property type="component" value="Chromosome 3"/>
</dbReference>
<accession>A0A9Q0M155</accession>
<evidence type="ECO:0000313" key="5">
    <source>
        <dbReference type="EMBL" id="KAJ6217154.1"/>
    </source>
</evidence>
<feature type="non-terminal residue" evidence="5">
    <location>
        <position position="1"/>
    </location>
</feature>
<comment type="similarity">
    <text evidence="2">Belongs to the DDIT4 family.</text>
</comment>
<dbReference type="GO" id="GO:0032006">
    <property type="term" value="P:regulation of TOR signaling"/>
    <property type="evidence" value="ECO:0007669"/>
    <property type="project" value="TreeGrafter"/>
</dbReference>
<dbReference type="PANTHER" id="PTHR12478:SF16">
    <property type="entry name" value="PROTEIN CHARYBDE-RELATED"/>
    <property type="match status" value="1"/>
</dbReference>
<dbReference type="Gene3D" id="3.90.470.40">
    <property type="entry name" value="RTP801-like"/>
    <property type="match status" value="1"/>
</dbReference>
<dbReference type="OMA" id="KFGDIIC"/>
<feature type="region of interest" description="Disordered" evidence="4">
    <location>
        <begin position="83"/>
        <end position="105"/>
    </location>
</feature>
<dbReference type="GO" id="GO:0005737">
    <property type="term" value="C:cytoplasm"/>
    <property type="evidence" value="ECO:0007669"/>
    <property type="project" value="UniProtKB-SubCell"/>
</dbReference>
<organism evidence="5 6">
    <name type="scientific">Blomia tropicalis</name>
    <name type="common">Mite</name>
    <dbReference type="NCBI Taxonomy" id="40697"/>
    <lineage>
        <taxon>Eukaryota</taxon>
        <taxon>Metazoa</taxon>
        <taxon>Ecdysozoa</taxon>
        <taxon>Arthropoda</taxon>
        <taxon>Chelicerata</taxon>
        <taxon>Arachnida</taxon>
        <taxon>Acari</taxon>
        <taxon>Acariformes</taxon>
        <taxon>Sarcoptiformes</taxon>
        <taxon>Astigmata</taxon>
        <taxon>Glycyphagoidea</taxon>
        <taxon>Echimyopodidae</taxon>
        <taxon>Blomia</taxon>
    </lineage>
</organism>
<dbReference type="PANTHER" id="PTHR12478">
    <property type="entry name" value="DNA-DAMAGE-INDUCIBLE TRANSCRIPT 4 PROTEIN DDIT4"/>
    <property type="match status" value="1"/>
</dbReference>
<dbReference type="InterPro" id="IPR038281">
    <property type="entry name" value="RTP801-like_C_sf"/>
</dbReference>
<evidence type="ECO:0000256" key="4">
    <source>
        <dbReference type="SAM" id="MobiDB-lite"/>
    </source>
</evidence>
<evidence type="ECO:0000256" key="2">
    <source>
        <dbReference type="ARBA" id="ARBA00010670"/>
    </source>
</evidence>
<name>A0A9Q0M155_BLOTA</name>
<protein>
    <submittedName>
        <fullName evidence="5">Uncharacterized protein</fullName>
    </submittedName>
</protein>
<sequence>DSSIYNLCDNTEQAIEHLAKRIESVLRTAKEDRRLVCTELLVPHLLTSQIAGEVIERAECEPCGLRGCHLYICIDDSHSSSSSGSGHMSNGGKAGSKSSDHHSQVNQPITSRLLGEVAIDRSVVPTFEVFLTLKRAVPNWFESLENKLLGKERVVLSEIYLLHKNKLYQEPSSPIM</sequence>
<dbReference type="EMBL" id="JAPWDV010000003">
    <property type="protein sequence ID" value="KAJ6217154.1"/>
    <property type="molecule type" value="Genomic_DNA"/>
</dbReference>
<proteinExistence type="inferred from homology"/>
<dbReference type="GO" id="GO:0009968">
    <property type="term" value="P:negative regulation of signal transduction"/>
    <property type="evidence" value="ECO:0007669"/>
    <property type="project" value="InterPro"/>
</dbReference>
<comment type="caution">
    <text evidence="5">The sequence shown here is derived from an EMBL/GenBank/DDBJ whole genome shotgun (WGS) entry which is preliminary data.</text>
</comment>
<evidence type="ECO:0000313" key="6">
    <source>
        <dbReference type="Proteomes" id="UP001142055"/>
    </source>
</evidence>
<dbReference type="Pfam" id="PF07809">
    <property type="entry name" value="RTP801_C"/>
    <property type="match status" value="2"/>
</dbReference>
<dbReference type="AlphaFoldDB" id="A0A9Q0M155"/>
<keyword evidence="6" id="KW-1185">Reference proteome</keyword>
<dbReference type="InterPro" id="IPR012918">
    <property type="entry name" value="RTP801-like"/>
</dbReference>
<comment type="subcellular location">
    <subcellularLocation>
        <location evidence="1">Cytoplasm</location>
    </subcellularLocation>
</comment>